<feature type="compositionally biased region" description="Basic and acidic residues" evidence="1">
    <location>
        <begin position="47"/>
        <end position="57"/>
    </location>
</feature>
<reference evidence="2" key="2">
    <citation type="submission" date="2001-01" db="EMBL/GenBank/DDBJ databases">
        <authorList>
            <person name="El-Sayed N.M."/>
            <person name="Khalak H."/>
            <person name="Adams M.D."/>
        </authorList>
    </citation>
    <scope>NUCLEOTIDE SEQUENCE</scope>
    <source>
        <strain evidence="2">GUTat10.1</strain>
    </source>
</reference>
<name>Q583B8_9TRYP</name>
<feature type="region of interest" description="Disordered" evidence="1">
    <location>
        <begin position="37"/>
        <end position="57"/>
    </location>
</feature>
<dbReference type="AlphaFoldDB" id="Q583B8"/>
<accession>Q583B8</accession>
<protein>
    <submittedName>
        <fullName evidence="2">Uncharacterized protein</fullName>
    </submittedName>
</protein>
<feature type="compositionally biased region" description="Basic residues" evidence="1">
    <location>
        <begin position="37"/>
        <end position="46"/>
    </location>
</feature>
<sequence length="57" mass="7050">MYLYREAKKEGKREESRVVTRLPHCVQVECTLHKQTFKKNRERKRKQTEQAKKRECE</sequence>
<reference evidence="2" key="3">
    <citation type="submission" date="2005-04" db="EMBL/GenBank/DDBJ databases">
        <authorList>
            <person name="Haas B."/>
            <person name="Blandin G."/>
            <person name="El-Sayed N."/>
        </authorList>
    </citation>
    <scope>NUCLEOTIDE SEQUENCE</scope>
    <source>
        <strain evidence="2">GUTat10.1</strain>
    </source>
</reference>
<gene>
    <name evidence="2" type="ORF">Tb04.4J6.80</name>
</gene>
<organism evidence="2">
    <name type="scientific">Trypanosoma brucei</name>
    <dbReference type="NCBI Taxonomy" id="5691"/>
    <lineage>
        <taxon>Eukaryota</taxon>
        <taxon>Discoba</taxon>
        <taxon>Euglenozoa</taxon>
        <taxon>Kinetoplastea</taxon>
        <taxon>Metakinetoplastina</taxon>
        <taxon>Trypanosomatida</taxon>
        <taxon>Trypanosomatidae</taxon>
        <taxon>Trypanosoma</taxon>
    </lineage>
</organism>
<evidence type="ECO:0000313" key="2">
    <source>
        <dbReference type="EMBL" id="AAX80799.1"/>
    </source>
</evidence>
<proteinExistence type="predicted"/>
<dbReference type="EMBL" id="AC087606">
    <property type="protein sequence ID" value="AAX80799.1"/>
    <property type="molecule type" value="Genomic_DNA"/>
</dbReference>
<evidence type="ECO:0000256" key="1">
    <source>
        <dbReference type="SAM" id="MobiDB-lite"/>
    </source>
</evidence>
<reference evidence="2" key="1">
    <citation type="submission" date="2001-01" db="EMBL/GenBank/DDBJ databases">
        <authorList>
            <person name="Ghedin E."/>
            <person name="Blandin G."/>
            <person name="Bartholomeu D."/>
            <person name="Caler E."/>
            <person name="Haas B."/>
            <person name="Hannick L."/>
            <person name="Shallom J."/>
            <person name="Hou L."/>
            <person name="Djikeng A."/>
            <person name="Feldblyum T."/>
            <person name="Hostetler J."/>
            <person name="Johnson J."/>
            <person name="Jones K."/>
            <person name="Koo H.L."/>
            <person name="Larkin C."/>
            <person name="Pai G."/>
            <person name="Peterson J."/>
            <person name="Khalak H.G."/>
            <person name="Salzberg S."/>
            <person name="Simpson A.J."/>
            <person name="Tallon L."/>
            <person name="Van Aken S."/>
            <person name="Wanless D."/>
            <person name="White O."/>
            <person name="Wortman J."/>
            <person name="Fraser C.M."/>
            <person name="El-Sayed N.M.A."/>
        </authorList>
    </citation>
    <scope>NUCLEOTIDE SEQUENCE</scope>
    <source>
        <strain evidence="2">GUTat10.1</strain>
    </source>
</reference>